<accession>A0A1B6FXN9</accession>
<dbReference type="PANTHER" id="PTHR11485">
    <property type="entry name" value="TRANSFERRIN"/>
    <property type="match status" value="1"/>
</dbReference>
<dbReference type="EMBL" id="GECZ01014812">
    <property type="protein sequence ID" value="JAS54957.1"/>
    <property type="molecule type" value="Transcribed_RNA"/>
</dbReference>
<dbReference type="GO" id="GO:0006826">
    <property type="term" value="P:iron ion transport"/>
    <property type="evidence" value="ECO:0007669"/>
    <property type="project" value="TreeGrafter"/>
</dbReference>
<dbReference type="Gene3D" id="3.40.190.10">
    <property type="entry name" value="Periplasmic binding protein-like II"/>
    <property type="match status" value="1"/>
</dbReference>
<proteinExistence type="predicted"/>
<dbReference type="AlphaFoldDB" id="A0A1B6FXN9"/>
<evidence type="ECO:0000259" key="1">
    <source>
        <dbReference type="PROSITE" id="PS51408"/>
    </source>
</evidence>
<dbReference type="CDD" id="cd13529">
    <property type="entry name" value="PBP2_transferrin"/>
    <property type="match status" value="1"/>
</dbReference>
<protein>
    <recommendedName>
        <fullName evidence="1">Transferrin-like domain-containing protein</fullName>
    </recommendedName>
</protein>
<dbReference type="PANTHER" id="PTHR11485:SF54">
    <property type="entry name" value="TRANSFERRIN"/>
    <property type="match status" value="1"/>
</dbReference>
<dbReference type="GO" id="GO:0055037">
    <property type="term" value="C:recycling endosome"/>
    <property type="evidence" value="ECO:0007669"/>
    <property type="project" value="TreeGrafter"/>
</dbReference>
<organism evidence="2">
    <name type="scientific">Cuerna arida</name>
    <dbReference type="NCBI Taxonomy" id="1464854"/>
    <lineage>
        <taxon>Eukaryota</taxon>
        <taxon>Metazoa</taxon>
        <taxon>Ecdysozoa</taxon>
        <taxon>Arthropoda</taxon>
        <taxon>Hexapoda</taxon>
        <taxon>Insecta</taxon>
        <taxon>Pterygota</taxon>
        <taxon>Neoptera</taxon>
        <taxon>Paraneoptera</taxon>
        <taxon>Hemiptera</taxon>
        <taxon>Auchenorrhyncha</taxon>
        <taxon>Membracoidea</taxon>
        <taxon>Cicadellidae</taxon>
        <taxon>Cicadellinae</taxon>
        <taxon>Proconiini</taxon>
        <taxon>Cuerna</taxon>
    </lineage>
</organism>
<dbReference type="SMART" id="SM00094">
    <property type="entry name" value="TR_FER"/>
    <property type="match status" value="1"/>
</dbReference>
<dbReference type="InterPro" id="IPR001156">
    <property type="entry name" value="Transferrin-like_dom"/>
</dbReference>
<sequence>GGKAKRRPVLTWERLYTTQLSSGGGVVNMWNYCWVTALAVLATGTSSSALYTLCVPPKTASYYSAATICEKLDTTPFRCLIGVDRLDCMRKIRKNEADFAVFEAEDLLIASNDNHLTDVLITHRIHASEQKKWEYGVVAVVSNTANISQLSDLKGKRLCHPGNNPFSANYDWSEVFSLYFENRVAPQLCDKGISVEENRIKALAEFFGESCKAGVWAADPEVDAQLKSRYRSMCGLCDVPSVCSQRDKYWGRQGALYCLSDCLGDIAWSMLKDAKLHFSKVGVSVCEDVSLLCPDGSTKPLNSSDPCVWVTRPVPVIAAKREKAVDIQNMLKQVLSMPDTPDDFIRLLESNVMVPPLALNPTLTPNDYLARAPGYLSANAMSICGQGARAVTVCVSTLQDKNKCDWLSSVARVYGLQPSLSCLYGANCLIS</sequence>
<feature type="domain" description="Transferrin-like" evidence="1">
    <location>
        <begin position="51"/>
        <end position="382"/>
    </location>
</feature>
<dbReference type="SUPFAM" id="SSF53850">
    <property type="entry name" value="Periplasmic binding protein-like II"/>
    <property type="match status" value="1"/>
</dbReference>
<dbReference type="PROSITE" id="PS51408">
    <property type="entry name" value="TRANSFERRIN_LIKE_4"/>
    <property type="match status" value="2"/>
</dbReference>
<feature type="non-terminal residue" evidence="2">
    <location>
        <position position="1"/>
    </location>
</feature>
<gene>
    <name evidence="2" type="ORF">g.33751</name>
</gene>
<dbReference type="GO" id="GO:0005615">
    <property type="term" value="C:extracellular space"/>
    <property type="evidence" value="ECO:0007669"/>
    <property type="project" value="TreeGrafter"/>
</dbReference>
<dbReference type="Pfam" id="PF00405">
    <property type="entry name" value="Transferrin"/>
    <property type="match status" value="1"/>
</dbReference>
<name>A0A1B6FXN9_9HEMI</name>
<feature type="non-terminal residue" evidence="2">
    <location>
        <position position="431"/>
    </location>
</feature>
<feature type="domain" description="Transferrin-like" evidence="1">
    <location>
        <begin position="391"/>
        <end position="431"/>
    </location>
</feature>
<dbReference type="GO" id="GO:0005886">
    <property type="term" value="C:plasma membrane"/>
    <property type="evidence" value="ECO:0007669"/>
    <property type="project" value="TreeGrafter"/>
</dbReference>
<evidence type="ECO:0000313" key="2">
    <source>
        <dbReference type="EMBL" id="JAS54957.1"/>
    </source>
</evidence>
<dbReference type="PRINTS" id="PR00422">
    <property type="entry name" value="TRANSFERRIN"/>
</dbReference>
<dbReference type="GO" id="GO:0005769">
    <property type="term" value="C:early endosome"/>
    <property type="evidence" value="ECO:0007669"/>
    <property type="project" value="TreeGrafter"/>
</dbReference>
<reference evidence="2" key="1">
    <citation type="submission" date="2015-11" db="EMBL/GenBank/DDBJ databases">
        <title>De novo transcriptome assembly of four potential Pierce s Disease insect vectors from Arizona vineyards.</title>
        <authorList>
            <person name="Tassone E.E."/>
        </authorList>
    </citation>
    <scope>NUCLEOTIDE SEQUENCE</scope>
</reference>